<dbReference type="PANTHER" id="PTHR21562">
    <property type="entry name" value="NOTUM-RELATED"/>
    <property type="match status" value="1"/>
</dbReference>
<evidence type="ECO:0000313" key="2">
    <source>
        <dbReference type="Proteomes" id="UP000005753"/>
    </source>
</evidence>
<dbReference type="ESTHER" id="eubce-i5as99">
    <property type="family name" value="Pectinacetylesterase-Notum"/>
</dbReference>
<proteinExistence type="predicted"/>
<protein>
    <submittedName>
        <fullName evidence="1">Pectinacetylesterase</fullName>
    </submittedName>
</protein>
<dbReference type="Proteomes" id="UP000005753">
    <property type="component" value="Chromosome"/>
</dbReference>
<dbReference type="HOGENOM" id="CLU_051819_0_0_9"/>
<reference evidence="1 2" key="2">
    <citation type="submission" date="2012-02" db="EMBL/GenBank/DDBJ databases">
        <title>Improved High-Quality Draft sequence of Eubacterium cellulosolvens 6.</title>
        <authorList>
            <consortium name="US DOE Joint Genome Institute"/>
            <person name="Lucas S."/>
            <person name="Han J."/>
            <person name="Lapidus A."/>
            <person name="Cheng J.-F."/>
            <person name="Goodwin L."/>
            <person name="Pitluck S."/>
            <person name="Peters L."/>
            <person name="Mikhailova N."/>
            <person name="Gu W."/>
            <person name="Detter J.C."/>
            <person name="Han C."/>
            <person name="Tapia R."/>
            <person name="Land M."/>
            <person name="Hauser L."/>
            <person name="Kyrpides N."/>
            <person name="Ivanova N."/>
            <person name="Pagani I."/>
            <person name="Johnson E."/>
            <person name="Mukhopadhyay B."/>
            <person name="Anderson I."/>
            <person name="Woyke T."/>
        </authorList>
    </citation>
    <scope>NUCLEOTIDE SEQUENCE [LARGE SCALE GENOMIC DNA]</scope>
    <source>
        <strain evidence="1 2">6</strain>
    </source>
</reference>
<dbReference type="PANTHER" id="PTHR21562:SF83">
    <property type="entry name" value="PECTIN ACETYLESTERASE 4"/>
    <property type="match status" value="1"/>
</dbReference>
<dbReference type="InterPro" id="IPR004963">
    <property type="entry name" value="PAE/NOTUM"/>
</dbReference>
<evidence type="ECO:0000313" key="1">
    <source>
        <dbReference type="EMBL" id="EIM56672.1"/>
    </source>
</evidence>
<dbReference type="GO" id="GO:0016787">
    <property type="term" value="F:hydrolase activity"/>
    <property type="evidence" value="ECO:0007669"/>
    <property type="project" value="InterPro"/>
</dbReference>
<dbReference type="OrthoDB" id="9802991at2"/>
<accession>I5AS99</accession>
<organism evidence="1 2">
    <name type="scientific">Eubacterium cellulosolvens (strain ATCC 43171 / JCM 9499 / 6)</name>
    <name type="common">Cillobacterium cellulosolvens</name>
    <dbReference type="NCBI Taxonomy" id="633697"/>
    <lineage>
        <taxon>Bacteria</taxon>
        <taxon>Bacillati</taxon>
        <taxon>Bacillota</taxon>
        <taxon>Clostridia</taxon>
        <taxon>Eubacteriales</taxon>
        <taxon>Eubacteriaceae</taxon>
        <taxon>Eubacterium</taxon>
    </lineage>
</organism>
<dbReference type="eggNOG" id="COG0657">
    <property type="taxonomic scope" value="Bacteria"/>
</dbReference>
<dbReference type="EMBL" id="CM001487">
    <property type="protein sequence ID" value="EIM56672.1"/>
    <property type="molecule type" value="Genomic_DNA"/>
</dbReference>
<sequence>MKESELSRRQARLQWFGDAVEQTLSREVKRRFEAPELEGEPAVNTWYRIPIEEGMAGDGSEYHIYMKIGTTEHLCIFLSGGGVAWNEYTAARPVTGGAMAAGLPNYYWSNLRPMTQIMNINTGITELDNPDNPCSDWNFIVITYATGDFHIGDNEFRYTGEDGEEKILHFHGYRNFQAAMQKARLYFPEPDKLLIAGDSAGGFAVPAVTTAILEDFYPECTDVTLLSDSAQLLYRRWRGTAKNVWKAPEALWQSIHSSNITVDWYRDLHRIWGDRLRYLYACSTRDYLLSAYYNDVLSHRYASDPLVQRKFYHQMQLMLQQLKQITPEFGFFVYKWPSLRMPIGGTVHTAIRHKRFYFQTPSGITMAKWLGDALEGKVYDVNMDLMRT</sequence>
<reference evidence="1 2" key="1">
    <citation type="submission" date="2010-08" db="EMBL/GenBank/DDBJ databases">
        <authorList>
            <consortium name="US DOE Joint Genome Institute (JGI-PGF)"/>
            <person name="Lucas S."/>
            <person name="Copeland A."/>
            <person name="Lapidus A."/>
            <person name="Cheng J.-F."/>
            <person name="Bruce D."/>
            <person name="Goodwin L."/>
            <person name="Pitluck S."/>
            <person name="Land M.L."/>
            <person name="Hauser L."/>
            <person name="Chang Y.-J."/>
            <person name="Anderson I.J."/>
            <person name="Johnson E."/>
            <person name="Mulhopadhyay B."/>
            <person name="Kyrpides N."/>
            <person name="Woyke T.J."/>
        </authorList>
    </citation>
    <scope>NUCLEOTIDE SEQUENCE [LARGE SCALE GENOMIC DNA]</scope>
    <source>
        <strain evidence="1 2">6</strain>
    </source>
</reference>
<name>I5AS99_EUBC6</name>
<dbReference type="STRING" id="633697.EubceDRAFT1_0838"/>
<dbReference type="AlphaFoldDB" id="I5AS99"/>
<gene>
    <name evidence="1" type="ORF">EubceDRAFT1_0838</name>
</gene>
<keyword evidence="2" id="KW-1185">Reference proteome</keyword>
<dbReference type="Pfam" id="PF03283">
    <property type="entry name" value="PAE"/>
    <property type="match status" value="1"/>
</dbReference>